<dbReference type="EMBL" id="WTVP01000062">
    <property type="protein sequence ID" value="NMG17152.1"/>
    <property type="molecule type" value="Genomic_DNA"/>
</dbReference>
<feature type="chain" id="PRO_5047072317" description="Thiol:disulfide interchange protein" evidence="8">
    <location>
        <begin position="30"/>
        <end position="216"/>
    </location>
</feature>
<name>A0ABX1NZR8_9RHOO</name>
<organism evidence="10 11">
    <name type="scientific">Aromatoleum bremense</name>
    <dbReference type="NCBI Taxonomy" id="76115"/>
    <lineage>
        <taxon>Bacteria</taxon>
        <taxon>Pseudomonadati</taxon>
        <taxon>Pseudomonadota</taxon>
        <taxon>Betaproteobacteria</taxon>
        <taxon>Rhodocyclales</taxon>
        <taxon>Rhodocyclaceae</taxon>
        <taxon>Aromatoleum</taxon>
    </lineage>
</organism>
<evidence type="ECO:0000256" key="4">
    <source>
        <dbReference type="ARBA" id="ARBA00022764"/>
    </source>
</evidence>
<dbReference type="InterPro" id="IPR023205">
    <property type="entry name" value="DsbA/DsbL"/>
</dbReference>
<dbReference type="SUPFAM" id="SSF52833">
    <property type="entry name" value="Thioredoxin-like"/>
    <property type="match status" value="1"/>
</dbReference>
<dbReference type="InterPro" id="IPR050824">
    <property type="entry name" value="Thiol_disulfide_DsbA"/>
</dbReference>
<evidence type="ECO:0000313" key="10">
    <source>
        <dbReference type="EMBL" id="NMG17152.1"/>
    </source>
</evidence>
<reference evidence="10 11" key="1">
    <citation type="submission" date="2019-12" db="EMBL/GenBank/DDBJ databases">
        <title>Comparative genomics gives insights into the taxonomy of the Azoarcus-Aromatoleum group and reveals separate origins of nif in the plant-associated Azoarcus and non-plant-associated Aromatoleum sub-groups.</title>
        <authorList>
            <person name="Lafos M."/>
            <person name="Maluk M."/>
            <person name="Batista M."/>
            <person name="Junghare M."/>
            <person name="Carmona M."/>
            <person name="Faoro H."/>
            <person name="Cruz L.M."/>
            <person name="Battistoni F."/>
            <person name="De Souza E."/>
            <person name="Pedrosa F."/>
            <person name="Chen W.-M."/>
            <person name="Poole P.S."/>
            <person name="Dixon R.A."/>
            <person name="James E.K."/>
        </authorList>
    </citation>
    <scope>NUCLEOTIDE SEQUENCE [LARGE SCALE GENOMIC DNA]</scope>
    <source>
        <strain evidence="10 11">PbN1</strain>
    </source>
</reference>
<keyword evidence="6" id="KW-0676">Redox-active center</keyword>
<dbReference type="InterPro" id="IPR017937">
    <property type="entry name" value="Thioredoxin_CS"/>
</dbReference>
<comment type="subcellular location">
    <subcellularLocation>
        <location evidence="1 7">Periplasm</location>
    </subcellularLocation>
</comment>
<comment type="caution">
    <text evidence="10">The sequence shown here is derived from an EMBL/GenBank/DDBJ whole genome shotgun (WGS) entry which is preliminary data.</text>
</comment>
<evidence type="ECO:0000256" key="2">
    <source>
        <dbReference type="ARBA" id="ARBA00005791"/>
    </source>
</evidence>
<gene>
    <name evidence="10" type="ORF">GPA24_16755</name>
</gene>
<protein>
    <recommendedName>
        <fullName evidence="7">Thiol:disulfide interchange protein</fullName>
    </recommendedName>
</protein>
<dbReference type="CDD" id="cd03019">
    <property type="entry name" value="DsbA_DsbA"/>
    <property type="match status" value="1"/>
</dbReference>
<dbReference type="Gene3D" id="3.40.30.10">
    <property type="entry name" value="Glutaredoxin"/>
    <property type="match status" value="1"/>
</dbReference>
<comment type="similarity">
    <text evidence="2">Belongs to the thioredoxin family. DsbA subfamily.</text>
</comment>
<evidence type="ECO:0000256" key="1">
    <source>
        <dbReference type="ARBA" id="ARBA00004418"/>
    </source>
</evidence>
<dbReference type="PANTHER" id="PTHR35891">
    <property type="entry name" value="THIOL:DISULFIDE INTERCHANGE PROTEIN DSBA"/>
    <property type="match status" value="1"/>
</dbReference>
<evidence type="ECO:0000256" key="8">
    <source>
        <dbReference type="SAM" id="SignalP"/>
    </source>
</evidence>
<proteinExistence type="inferred from homology"/>
<dbReference type="PANTHER" id="PTHR35891:SF3">
    <property type="entry name" value="THIOL:DISULFIDE INTERCHANGE PROTEIN DSBL"/>
    <property type="match status" value="1"/>
</dbReference>
<dbReference type="InterPro" id="IPR036249">
    <property type="entry name" value="Thioredoxin-like_sf"/>
</dbReference>
<feature type="domain" description="Thioredoxin" evidence="9">
    <location>
        <begin position="19"/>
        <end position="207"/>
    </location>
</feature>
<dbReference type="InterPro" id="IPR013766">
    <property type="entry name" value="Thioredoxin_domain"/>
</dbReference>
<keyword evidence="5 7" id="KW-1015">Disulfide bond</keyword>
<dbReference type="PROSITE" id="PS00194">
    <property type="entry name" value="THIOREDOXIN_1"/>
    <property type="match status" value="1"/>
</dbReference>
<dbReference type="RefSeq" id="WP_169203692.1">
    <property type="nucleotide sequence ID" value="NZ_CP059467.1"/>
</dbReference>
<keyword evidence="3 8" id="KW-0732">Signal</keyword>
<dbReference type="InterPro" id="IPR001853">
    <property type="entry name" value="DSBA-like_thioredoxin_dom"/>
</dbReference>
<evidence type="ECO:0000259" key="9">
    <source>
        <dbReference type="PROSITE" id="PS51352"/>
    </source>
</evidence>
<keyword evidence="11" id="KW-1185">Reference proteome</keyword>
<keyword evidence="4 7" id="KW-0574">Periplasm</keyword>
<evidence type="ECO:0000256" key="7">
    <source>
        <dbReference type="PIRNR" id="PIRNR001488"/>
    </source>
</evidence>
<dbReference type="Proteomes" id="UP000633943">
    <property type="component" value="Unassembled WGS sequence"/>
</dbReference>
<dbReference type="PIRSF" id="PIRSF001488">
    <property type="entry name" value="Tdi_protein"/>
    <property type="match status" value="1"/>
</dbReference>
<dbReference type="Pfam" id="PF01323">
    <property type="entry name" value="DSBA"/>
    <property type="match status" value="1"/>
</dbReference>
<dbReference type="PROSITE" id="PS51352">
    <property type="entry name" value="THIOREDOXIN_2"/>
    <property type="match status" value="1"/>
</dbReference>
<evidence type="ECO:0000313" key="11">
    <source>
        <dbReference type="Proteomes" id="UP000633943"/>
    </source>
</evidence>
<accession>A0ABX1NZR8</accession>
<sequence>MNRRLALKQLVALGALSTLGASASAPVFAQREAFQTLGTKVPTEVAGKVEVIEFFSYGCPHCHDFEPLLNGWVKKLQGDVSFVKVPITFNRPEWTALARLYYTLEAMGQAEEKGPAVFAAIHEQKQPLYRDDALMQWAAGAGLDSKRFGDIYKSFGVQSKVQRSNQIAAAYKVSGVPMMAVDGRYTVSASSAGGFEQMLKEVDQLIARSRSEQKKG</sequence>
<evidence type="ECO:0000256" key="6">
    <source>
        <dbReference type="ARBA" id="ARBA00023284"/>
    </source>
</evidence>
<feature type="signal peptide" evidence="8">
    <location>
        <begin position="1"/>
        <end position="29"/>
    </location>
</feature>
<evidence type="ECO:0000256" key="3">
    <source>
        <dbReference type="ARBA" id="ARBA00022729"/>
    </source>
</evidence>
<evidence type="ECO:0000256" key="5">
    <source>
        <dbReference type="ARBA" id="ARBA00023157"/>
    </source>
</evidence>